<dbReference type="Pfam" id="PF00583">
    <property type="entry name" value="Acetyltransf_1"/>
    <property type="match status" value="1"/>
</dbReference>
<gene>
    <name evidence="2" type="ORF">ACE1B6_01090</name>
</gene>
<keyword evidence="2" id="KW-0012">Acyltransferase</keyword>
<keyword evidence="3" id="KW-1185">Reference proteome</keyword>
<dbReference type="EC" id="2.3.1.-" evidence="2"/>
<dbReference type="SUPFAM" id="SSF55729">
    <property type="entry name" value="Acyl-CoA N-acyltransferases (Nat)"/>
    <property type="match status" value="1"/>
</dbReference>
<dbReference type="Gene3D" id="3.40.630.30">
    <property type="match status" value="1"/>
</dbReference>
<accession>A0ABV4Y4U9</accession>
<dbReference type="InterPro" id="IPR000182">
    <property type="entry name" value="GNAT_dom"/>
</dbReference>
<comment type="caution">
    <text evidence="2">The sequence shown here is derived from an EMBL/GenBank/DDBJ whole genome shotgun (WGS) entry which is preliminary data.</text>
</comment>
<sequence>MNNLQIQRASEGVVFPMSEEEVADWYRNQGVKLLYHEGHYWKESRFSFYEPIHLLARLNAKEATCPKRLYLGFRASLCEDDAKVANGIIPIHLLSDVDGYDLQSLPSKRRRQVRKSFELVSFIELKNPVLLYEQGYEVYASATARLSGNIIHLVSKKTYLANLKNHLISEKVFLLAGLINDRLAAYITGYAVNGSAYIDTIYVATDALSTSIGTGLVFEFVQACRRSGNIREVFYGYDTPKDPALTYFKEGMGFPVQYIPSTVAINRVIEPFLRWRYPSAYYITTGHN</sequence>
<evidence type="ECO:0000313" key="2">
    <source>
        <dbReference type="EMBL" id="MFB2933850.1"/>
    </source>
</evidence>
<keyword evidence="2" id="KW-0808">Transferase</keyword>
<dbReference type="GO" id="GO:0016746">
    <property type="term" value="F:acyltransferase activity"/>
    <property type="evidence" value="ECO:0007669"/>
    <property type="project" value="UniProtKB-KW"/>
</dbReference>
<dbReference type="RefSeq" id="WP_413255384.1">
    <property type="nucleotide sequence ID" value="NZ_JBHFNS010000014.1"/>
</dbReference>
<proteinExistence type="predicted"/>
<feature type="domain" description="N-acetyltransferase" evidence="1">
    <location>
        <begin position="170"/>
        <end position="254"/>
    </location>
</feature>
<dbReference type="InterPro" id="IPR016181">
    <property type="entry name" value="Acyl_CoA_acyltransferase"/>
</dbReference>
<evidence type="ECO:0000259" key="1">
    <source>
        <dbReference type="Pfam" id="PF00583"/>
    </source>
</evidence>
<protein>
    <submittedName>
        <fullName evidence="2">GNAT family N-acetyltransferase</fullName>
        <ecNumber evidence="2">2.3.1.-</ecNumber>
    </submittedName>
</protein>
<dbReference type="Proteomes" id="UP001576776">
    <property type="component" value="Unassembled WGS sequence"/>
</dbReference>
<reference evidence="2 3" key="1">
    <citation type="submission" date="2024-09" db="EMBL/GenBank/DDBJ databases">
        <title>Floridaenema gen nov. (Aerosakkonemataceae, Aerosakkonematales ord. nov., Cyanobacteria) from benthic tropical and subtropical fresh waters, with the description of four new species.</title>
        <authorList>
            <person name="Moretto J.A."/>
            <person name="Berthold D.E."/>
            <person name="Lefler F.W."/>
            <person name="Huang I.-S."/>
            <person name="Laughinghouse H. IV."/>
        </authorList>
    </citation>
    <scope>NUCLEOTIDE SEQUENCE [LARGE SCALE GENOMIC DNA]</scope>
    <source>
        <strain evidence="2 3">BLCC-F154</strain>
    </source>
</reference>
<evidence type="ECO:0000313" key="3">
    <source>
        <dbReference type="Proteomes" id="UP001576776"/>
    </source>
</evidence>
<name>A0ABV4Y4U9_9CYAN</name>
<organism evidence="2 3">
    <name type="scientific">Floridaenema fluviatile BLCC-F154</name>
    <dbReference type="NCBI Taxonomy" id="3153640"/>
    <lineage>
        <taxon>Bacteria</taxon>
        <taxon>Bacillati</taxon>
        <taxon>Cyanobacteriota</taxon>
        <taxon>Cyanophyceae</taxon>
        <taxon>Oscillatoriophycideae</taxon>
        <taxon>Aerosakkonematales</taxon>
        <taxon>Aerosakkonemataceae</taxon>
        <taxon>Floridanema</taxon>
        <taxon>Floridanema fluviatile</taxon>
    </lineage>
</organism>
<dbReference type="EMBL" id="JBHFNS010000014">
    <property type="protein sequence ID" value="MFB2933850.1"/>
    <property type="molecule type" value="Genomic_DNA"/>
</dbReference>